<organism evidence="1 2">
    <name type="scientific">Gnomoniopsis smithogilvyi</name>
    <dbReference type="NCBI Taxonomy" id="1191159"/>
    <lineage>
        <taxon>Eukaryota</taxon>
        <taxon>Fungi</taxon>
        <taxon>Dikarya</taxon>
        <taxon>Ascomycota</taxon>
        <taxon>Pezizomycotina</taxon>
        <taxon>Sordariomycetes</taxon>
        <taxon>Sordariomycetidae</taxon>
        <taxon>Diaporthales</taxon>
        <taxon>Gnomoniaceae</taxon>
        <taxon>Gnomoniopsis</taxon>
    </lineage>
</organism>
<dbReference type="EMBL" id="JAPEVB010000004">
    <property type="protein sequence ID" value="KAJ4389596.1"/>
    <property type="molecule type" value="Genomic_DNA"/>
</dbReference>
<proteinExistence type="predicted"/>
<evidence type="ECO:0008006" key="3">
    <source>
        <dbReference type="Google" id="ProtNLM"/>
    </source>
</evidence>
<protein>
    <recommendedName>
        <fullName evidence="3">F-box domain-containing protein</fullName>
    </recommendedName>
</protein>
<dbReference type="PANTHER" id="PTHR42085:SF2">
    <property type="entry name" value="F-BOX DOMAIN-CONTAINING PROTEIN"/>
    <property type="match status" value="1"/>
</dbReference>
<comment type="caution">
    <text evidence="1">The sequence shown here is derived from an EMBL/GenBank/DDBJ whole genome shotgun (WGS) entry which is preliminary data.</text>
</comment>
<dbReference type="PANTHER" id="PTHR42085">
    <property type="entry name" value="F-BOX DOMAIN-CONTAINING PROTEIN"/>
    <property type="match status" value="1"/>
</dbReference>
<sequence length="612" mass="70122">MVSIFKACQYCFNKYFGSQDDLGFNLVVLTCYAQNPPVRSKTQRISFLDLPRSLREQIYDEANIGGDKFIDLNFWTIEEGSWKDHEGQPLNKVPRPVLDYRSHDGDRSPYFEESFPFALLMVGSRLIHKEVLTKLYAHNTFAVSLLGPGGLRPLDHLGDTALRELRVLIVSLRPCKCLTPFCSKNSWGFGECGVWPRPRSDNFWNALQHLSQGSHSRPLGHVSRTDKLTLARWRRTCARIASNTRPNQLSLYLTAEPGDTQIANAILAPLRALPVLRDAAINLGTHLRNIEAKLLARDMALSLTDKLHYPPFRFLDLPVELQMHILQLTRLVDDSFVVWDSRKRLKGWASRRNCYGCVRTHSFVDRETFCSERHSGTFNPNCECRDSALPYFLVSKAFAEVARSVFYARNEFRLFPRHSGQTDRIAGYDTFEGDGYYELTLSSFLACVPQRHVSSLTHITLIIPPLAPTYLSHQERHSWTQWLDSIKSLRQSADLSRLTLDVHFSDQDPLPYLPADPDTFQHRSMLARRTRDPTLEKNMLAAYRRILAPMKILGPELRALLVYVAWPLCKDAHGERKADEKMLGRMIMGGDYDSAKWGKRDISPYSQPKRGY</sequence>
<name>A0A9W8YQW6_9PEZI</name>
<dbReference type="AlphaFoldDB" id="A0A9W8YQW6"/>
<evidence type="ECO:0000313" key="1">
    <source>
        <dbReference type="EMBL" id="KAJ4389596.1"/>
    </source>
</evidence>
<dbReference type="InterPro" id="IPR038883">
    <property type="entry name" value="AN11006-like"/>
</dbReference>
<dbReference type="OrthoDB" id="5127088at2759"/>
<reference evidence="1" key="1">
    <citation type="submission" date="2022-10" db="EMBL/GenBank/DDBJ databases">
        <title>Tapping the CABI collections for fungal endophytes: first genome assemblies for Collariella, Neodidymelliopsis, Ascochyta clinopodiicola, Didymella pomorum, Didymosphaeria variabile, Neocosmospora piperis and Neocucurbitaria cava.</title>
        <authorList>
            <person name="Hill R."/>
        </authorList>
    </citation>
    <scope>NUCLEOTIDE SEQUENCE</scope>
    <source>
        <strain evidence="1">IMI 355082</strain>
    </source>
</reference>
<evidence type="ECO:0000313" key="2">
    <source>
        <dbReference type="Proteomes" id="UP001140453"/>
    </source>
</evidence>
<dbReference type="Proteomes" id="UP001140453">
    <property type="component" value="Unassembled WGS sequence"/>
</dbReference>
<gene>
    <name evidence="1" type="ORF">N0V93_007067</name>
</gene>
<accession>A0A9W8YQW6</accession>
<keyword evidence="2" id="KW-1185">Reference proteome</keyword>